<name>A0A1I1I9U8_9GAMM</name>
<dbReference type="EMBL" id="FOLY01000002">
    <property type="protein sequence ID" value="SFC33149.1"/>
    <property type="molecule type" value="Genomic_DNA"/>
</dbReference>
<sequence length="302" mass="34885">MSSRPFHTSTSDRQEPAFACLGSEHLRWSTRRVRLQEWVKTSFQQRVGIPVEEFWFKRWLKNQPGAAWLEKAGLPRRSIEKRLGDRLIVHINPRDMIRDVNFKGVGGKRPSSSRFLWDGEWDESRGDLRHGSRYEFITDLDEHRDDLRRTQRFQKHARQLKAGTPWASAHEGILLDSEEKILAYLKIYLDFLDDMAQDGFDADRGKDALGVVVTREGRLLKVNRGLHRLAMAQRIGLPSIPVEVRAVHRQWWESVTANTTGQTALDRLAKALERCPPEQRAGRLDPVTDQGPIKWPAPVDQN</sequence>
<proteinExistence type="predicted"/>
<feature type="region of interest" description="Disordered" evidence="1">
    <location>
        <begin position="278"/>
        <end position="302"/>
    </location>
</feature>
<reference evidence="3" key="1">
    <citation type="submission" date="2016-10" db="EMBL/GenBank/DDBJ databases">
        <authorList>
            <person name="Varghese N."/>
            <person name="Submissions S."/>
        </authorList>
    </citation>
    <scope>NUCLEOTIDE SEQUENCE [LARGE SCALE GENOMIC DNA]</scope>
    <source>
        <strain evidence="3">DSM 23439</strain>
    </source>
</reference>
<keyword evidence="3" id="KW-1185">Reference proteome</keyword>
<gene>
    <name evidence="2" type="ORF">SAMN05421848_1104</name>
</gene>
<dbReference type="RefSeq" id="WP_245742832.1">
    <property type="nucleotide sequence ID" value="NZ_FOLY01000002.1"/>
</dbReference>
<evidence type="ECO:0000313" key="2">
    <source>
        <dbReference type="EMBL" id="SFC33149.1"/>
    </source>
</evidence>
<accession>A0A1I1I9U8</accession>
<evidence type="ECO:0000256" key="1">
    <source>
        <dbReference type="SAM" id="MobiDB-lite"/>
    </source>
</evidence>
<evidence type="ECO:0000313" key="3">
    <source>
        <dbReference type="Proteomes" id="UP000199046"/>
    </source>
</evidence>
<protein>
    <submittedName>
        <fullName evidence="2">Uncharacterized protein</fullName>
    </submittedName>
</protein>
<organism evidence="2 3">
    <name type="scientific">Kushneria avicenniae</name>
    <dbReference type="NCBI Taxonomy" id="402385"/>
    <lineage>
        <taxon>Bacteria</taxon>
        <taxon>Pseudomonadati</taxon>
        <taxon>Pseudomonadota</taxon>
        <taxon>Gammaproteobacteria</taxon>
        <taxon>Oceanospirillales</taxon>
        <taxon>Halomonadaceae</taxon>
        <taxon>Kushneria</taxon>
    </lineage>
</organism>
<dbReference type="Proteomes" id="UP000199046">
    <property type="component" value="Unassembled WGS sequence"/>
</dbReference>
<dbReference type="AlphaFoldDB" id="A0A1I1I9U8"/>